<feature type="transmembrane region" description="Helical" evidence="6">
    <location>
        <begin position="334"/>
        <end position="355"/>
    </location>
</feature>
<dbReference type="PANTHER" id="PTHR32196">
    <property type="entry name" value="ABC TRANSPORTER PERMEASE PROTEIN YPHD-RELATED-RELATED"/>
    <property type="match status" value="1"/>
</dbReference>
<evidence type="ECO:0000256" key="6">
    <source>
        <dbReference type="SAM" id="Phobius"/>
    </source>
</evidence>
<evidence type="ECO:0000313" key="8">
    <source>
        <dbReference type="Proteomes" id="UP001557465"/>
    </source>
</evidence>
<evidence type="ECO:0000256" key="1">
    <source>
        <dbReference type="ARBA" id="ARBA00004651"/>
    </source>
</evidence>
<dbReference type="RefSeq" id="WP_368393211.1">
    <property type="nucleotide sequence ID" value="NZ_JBFRYC010000025.1"/>
</dbReference>
<comment type="subcellular location">
    <subcellularLocation>
        <location evidence="1">Cell membrane</location>
        <topology evidence="1">Multi-pass membrane protein</topology>
    </subcellularLocation>
</comment>
<keyword evidence="5 6" id="KW-0472">Membrane</keyword>
<dbReference type="CDD" id="cd06579">
    <property type="entry name" value="TM_PBP1_transp_AraH_like"/>
    <property type="match status" value="1"/>
</dbReference>
<protein>
    <submittedName>
        <fullName evidence="7">ABC transporter permease</fullName>
    </submittedName>
</protein>
<keyword evidence="2" id="KW-1003">Cell membrane</keyword>
<feature type="transmembrane region" description="Helical" evidence="6">
    <location>
        <begin position="63"/>
        <end position="80"/>
    </location>
</feature>
<evidence type="ECO:0000256" key="4">
    <source>
        <dbReference type="ARBA" id="ARBA00022989"/>
    </source>
</evidence>
<feature type="transmembrane region" description="Helical" evidence="6">
    <location>
        <begin position="163"/>
        <end position="182"/>
    </location>
</feature>
<evidence type="ECO:0000256" key="5">
    <source>
        <dbReference type="ARBA" id="ARBA00023136"/>
    </source>
</evidence>
<reference evidence="7 8" key="1">
    <citation type="journal article" date="2011" name="Int. J. Syst. Evol. Microbiol.">
        <title>Zhongshania antarctica gen. nov., sp. nov. and Zhongshania guokunii sp. nov., gammaproteobacteria respectively isolated from coastal attached (fast) ice and surface seawater of the Antarctic.</title>
        <authorList>
            <person name="Li H.J."/>
            <person name="Zhang X.Y."/>
            <person name="Chen C.X."/>
            <person name="Zhang Y.J."/>
            <person name="Gao Z.M."/>
            <person name="Yu Y."/>
            <person name="Chen X.L."/>
            <person name="Chen B."/>
            <person name="Zhang Y.Z."/>
        </authorList>
    </citation>
    <scope>NUCLEOTIDE SEQUENCE [LARGE SCALE GENOMIC DNA]</scope>
    <source>
        <strain evidence="7 8">15-R06ZXC-3</strain>
    </source>
</reference>
<comment type="caution">
    <text evidence="7">The sequence shown here is derived from an EMBL/GenBank/DDBJ whole genome shotgun (WGS) entry which is preliminary data.</text>
</comment>
<keyword evidence="8" id="KW-1185">Reference proteome</keyword>
<feature type="transmembrane region" description="Helical" evidence="6">
    <location>
        <begin position="311"/>
        <end position="328"/>
    </location>
</feature>
<accession>A0ABV3TQ41</accession>
<sequence>MTVESAKESGGKRIFWTAVRGLRAILKSEHFVLYVTLLFFAFLVPFIPQIAKPGNLSNLLSNIWPLLVIAVGQTYVMIAGGIDLSQIAVIAVTSVIGAAVMTLGVDSRVFEGTILWGTIISPDGGIFAGHVWSMPAALIVMIVTGGAIGALTGRLIASFSLPAFMMSLISLLFFSAFAVWLTHSENVTNLPHSFSLIAERGYGGFLSWSALLAIGVTFLAHIGLSRTVFGRWLYATGMNQSAAKISGIPVNRVIVLSFVVSGVCAAIGSILYSARLEMGRPAFGDNMNLLLDVVGATVIGGTSLFGGSGKILWTIYGVLLFVLLSNALNLMNLSFYAVFIVKGCVILVAAFLDVWRREASSK</sequence>
<feature type="transmembrane region" description="Helical" evidence="6">
    <location>
        <begin position="202"/>
        <end position="224"/>
    </location>
</feature>
<dbReference type="Proteomes" id="UP001557465">
    <property type="component" value="Unassembled WGS sequence"/>
</dbReference>
<dbReference type="InterPro" id="IPR001851">
    <property type="entry name" value="ABC_transp_permease"/>
</dbReference>
<feature type="transmembrane region" description="Helical" evidence="6">
    <location>
        <begin position="253"/>
        <end position="274"/>
    </location>
</feature>
<feature type="transmembrane region" description="Helical" evidence="6">
    <location>
        <begin position="87"/>
        <end position="105"/>
    </location>
</feature>
<gene>
    <name evidence="7" type="ORF">AB4874_19195</name>
</gene>
<evidence type="ECO:0000256" key="2">
    <source>
        <dbReference type="ARBA" id="ARBA00022475"/>
    </source>
</evidence>
<evidence type="ECO:0000256" key="3">
    <source>
        <dbReference type="ARBA" id="ARBA00022692"/>
    </source>
</evidence>
<proteinExistence type="predicted"/>
<dbReference type="PANTHER" id="PTHR32196:SF72">
    <property type="entry name" value="RIBOSE IMPORT PERMEASE PROTEIN RBSC"/>
    <property type="match status" value="1"/>
</dbReference>
<keyword evidence="3 6" id="KW-0812">Transmembrane</keyword>
<feature type="transmembrane region" description="Helical" evidence="6">
    <location>
        <begin position="125"/>
        <end position="151"/>
    </location>
</feature>
<dbReference type="EMBL" id="JBFRYC010000025">
    <property type="protein sequence ID" value="MEX1663711.1"/>
    <property type="molecule type" value="Genomic_DNA"/>
</dbReference>
<keyword evidence="4 6" id="KW-1133">Transmembrane helix</keyword>
<organism evidence="7 8">
    <name type="scientific">Thioclava arctica</name>
    <dbReference type="NCBI Taxonomy" id="3238301"/>
    <lineage>
        <taxon>Bacteria</taxon>
        <taxon>Pseudomonadati</taxon>
        <taxon>Pseudomonadota</taxon>
        <taxon>Alphaproteobacteria</taxon>
        <taxon>Rhodobacterales</taxon>
        <taxon>Paracoccaceae</taxon>
        <taxon>Thioclava</taxon>
    </lineage>
</organism>
<feature type="transmembrane region" description="Helical" evidence="6">
    <location>
        <begin position="31"/>
        <end position="51"/>
    </location>
</feature>
<dbReference type="Pfam" id="PF02653">
    <property type="entry name" value="BPD_transp_2"/>
    <property type="match status" value="1"/>
</dbReference>
<name>A0ABV3TQ41_9RHOB</name>
<evidence type="ECO:0000313" key="7">
    <source>
        <dbReference type="EMBL" id="MEX1663711.1"/>
    </source>
</evidence>